<dbReference type="InterPro" id="IPR020845">
    <property type="entry name" value="AMP-binding_CS"/>
</dbReference>
<dbReference type="InterPro" id="IPR045851">
    <property type="entry name" value="AMP-bd_C_sf"/>
</dbReference>
<dbReference type="InterPro" id="IPR032387">
    <property type="entry name" value="ACAS_N"/>
</dbReference>
<dbReference type="Gene3D" id="3.30.300.30">
    <property type="match status" value="1"/>
</dbReference>
<evidence type="ECO:0000313" key="5">
    <source>
        <dbReference type="EMBL" id="VAW07017.1"/>
    </source>
</evidence>
<evidence type="ECO:0000259" key="3">
    <source>
        <dbReference type="Pfam" id="PF13193"/>
    </source>
</evidence>
<dbReference type="EMBL" id="UOEI01000501">
    <property type="protein sequence ID" value="VAW07017.1"/>
    <property type="molecule type" value="Genomic_DNA"/>
</dbReference>
<protein>
    <submittedName>
        <fullName evidence="5">Acetoacetyl-CoA synthetase</fullName>
        <ecNumber evidence="5">6.2.1.16</ecNumber>
    </submittedName>
</protein>
<feature type="domain" description="AMP-binding enzyme C-terminal" evidence="3">
    <location>
        <begin position="516"/>
        <end position="595"/>
    </location>
</feature>
<dbReference type="Pfam" id="PF13193">
    <property type="entry name" value="AMP-binding_C"/>
    <property type="match status" value="1"/>
</dbReference>
<dbReference type="GO" id="GO:0030729">
    <property type="term" value="F:acetoacetate-CoA ligase activity"/>
    <property type="evidence" value="ECO:0007669"/>
    <property type="project" value="UniProtKB-EC"/>
</dbReference>
<comment type="similarity">
    <text evidence="1">Belongs to the ATP-dependent AMP-binding enzyme family.</text>
</comment>
<evidence type="ECO:0000256" key="1">
    <source>
        <dbReference type="ARBA" id="ARBA00006432"/>
    </source>
</evidence>
<gene>
    <name evidence="5" type="ORF">MNBD_ACTINO01-1611</name>
</gene>
<keyword evidence="5" id="KW-0436">Ligase</keyword>
<evidence type="ECO:0000259" key="2">
    <source>
        <dbReference type="Pfam" id="PF00501"/>
    </source>
</evidence>
<evidence type="ECO:0000259" key="4">
    <source>
        <dbReference type="Pfam" id="PF16177"/>
    </source>
</evidence>
<dbReference type="InterPro" id="IPR042099">
    <property type="entry name" value="ANL_N_sf"/>
</dbReference>
<proteinExistence type="inferred from homology"/>
<dbReference type="Pfam" id="PF00501">
    <property type="entry name" value="AMP-binding"/>
    <property type="match status" value="1"/>
</dbReference>
<accession>A0A3B0T0Y1</accession>
<feature type="domain" description="Acetyl-coenzyme A synthetase N-terminal" evidence="4">
    <location>
        <begin position="37"/>
        <end position="92"/>
    </location>
</feature>
<organism evidence="5">
    <name type="scientific">hydrothermal vent metagenome</name>
    <dbReference type="NCBI Taxonomy" id="652676"/>
    <lineage>
        <taxon>unclassified sequences</taxon>
        <taxon>metagenomes</taxon>
        <taxon>ecological metagenomes</taxon>
    </lineage>
</organism>
<name>A0A3B0T0Y1_9ZZZZ</name>
<sequence>MVDSERTETPAWLPDERTVEHANATALIAKRGLSGFDDLHRWSIAEPDEFWGEVIDELGIRFVEPPSAVRGSNDIEDPQWLPDALFNVVASCLDHDPESAAIISGAPDRFETISVRSLTQRVAAFAEGFNIAGFTAGDTVAIMMPMNVEAVVAYLGIVAAGGVVVSIADSFAPDEIRTRLEIANAVAVVTQTRASRAGKTLPMYAKCVDAGAERCIVVDAGGFESLRDSDVWWEDFLVDGAPFSPLPGEAATHTNILFSSGTTGDPKAIPWTQTTPIKAAMDARYHQDVHAGDVIAWPTNLGWMMGPWLIYSALLNGAAMALYDDAPTTRGFVEFIDQARVTMLGLVPSIVAAWRASGTLRPGDWSSVRVLSSTGEASNPDDYRWLIETAGGVPVIEYCGGTEIGGGYVTSSVLHPCVPSRFTTPTLGLDFVLIDEMGHPGDIGEVFLVPPSIGFSSELLNRDHHDVYFAGVPDIGRPLRRHGDQMQRGPDGYLRALGRVDDTMNLGGIKVSSADLESAASGVEGVSEVAAVAVPPPDGGPDRLVIFVVSEPGVVLDLDDALAQMQGKIRSTLNPLFKVHDVVSIPELPRTASHKVMRRTLRASLLSGHA</sequence>
<dbReference type="Pfam" id="PF16177">
    <property type="entry name" value="ACAS_N"/>
    <property type="match status" value="1"/>
</dbReference>
<dbReference type="SUPFAM" id="SSF56801">
    <property type="entry name" value="Acetyl-CoA synthetase-like"/>
    <property type="match status" value="1"/>
</dbReference>
<dbReference type="EC" id="6.2.1.16" evidence="5"/>
<dbReference type="Gene3D" id="3.40.50.12780">
    <property type="entry name" value="N-terminal domain of ligase-like"/>
    <property type="match status" value="1"/>
</dbReference>
<dbReference type="PANTHER" id="PTHR44378">
    <property type="entry name" value="ACYL-ACTIVATING ENZYME 17, PEROXISOMAL-RELATED"/>
    <property type="match status" value="1"/>
</dbReference>
<feature type="domain" description="AMP-dependent synthetase/ligase" evidence="2">
    <location>
        <begin position="96"/>
        <end position="447"/>
    </location>
</feature>
<dbReference type="InterPro" id="IPR000873">
    <property type="entry name" value="AMP-dep_synth/lig_dom"/>
</dbReference>
<reference evidence="5" key="1">
    <citation type="submission" date="2018-06" db="EMBL/GenBank/DDBJ databases">
        <authorList>
            <person name="Zhirakovskaya E."/>
        </authorList>
    </citation>
    <scope>NUCLEOTIDE SEQUENCE</scope>
</reference>
<dbReference type="InterPro" id="IPR025110">
    <property type="entry name" value="AMP-bd_C"/>
</dbReference>
<dbReference type="PROSITE" id="PS00455">
    <property type="entry name" value="AMP_BINDING"/>
    <property type="match status" value="1"/>
</dbReference>
<dbReference type="AlphaFoldDB" id="A0A3B0T0Y1"/>
<dbReference type="PANTHER" id="PTHR44378:SF2">
    <property type="entry name" value="ACYL-ACTIVATING ENZYME 17, PEROXISOMAL-RELATED"/>
    <property type="match status" value="1"/>
</dbReference>